<comment type="caution">
    <text evidence="1">The sequence shown here is derived from an EMBL/GenBank/DDBJ whole genome shotgun (WGS) entry which is preliminary data.</text>
</comment>
<dbReference type="Proteomes" id="UP000185596">
    <property type="component" value="Unassembled WGS sequence"/>
</dbReference>
<dbReference type="EMBL" id="MSIE01000095">
    <property type="protein sequence ID" value="OLF08554.1"/>
    <property type="molecule type" value="Genomic_DNA"/>
</dbReference>
<dbReference type="STRING" id="1912961.BU204_34240"/>
<keyword evidence="2" id="KW-1185">Reference proteome</keyword>
<organism evidence="1 2">
    <name type="scientific">Actinophytocola xanthii</name>
    <dbReference type="NCBI Taxonomy" id="1912961"/>
    <lineage>
        <taxon>Bacteria</taxon>
        <taxon>Bacillati</taxon>
        <taxon>Actinomycetota</taxon>
        <taxon>Actinomycetes</taxon>
        <taxon>Pseudonocardiales</taxon>
        <taxon>Pseudonocardiaceae</taxon>
    </lineage>
</organism>
<evidence type="ECO:0000313" key="1">
    <source>
        <dbReference type="EMBL" id="OLF08554.1"/>
    </source>
</evidence>
<proteinExistence type="predicted"/>
<accession>A0A1Q8C2I6</accession>
<protein>
    <submittedName>
        <fullName evidence="1">Uncharacterized protein</fullName>
    </submittedName>
</protein>
<dbReference type="AlphaFoldDB" id="A0A1Q8C2I6"/>
<evidence type="ECO:0000313" key="2">
    <source>
        <dbReference type="Proteomes" id="UP000185596"/>
    </source>
</evidence>
<gene>
    <name evidence="1" type="ORF">BU204_34240</name>
</gene>
<name>A0A1Q8C2I6_9PSEU</name>
<sequence length="184" mass="20061">MTMVGTASGLNPFEFGIAASKDLAKTVQELVHQPGGRVLCDVEPGDNLETLAAIGADHPCDRRWSDAPVPELRGCMDDGYTAEDVNRVFGQIHHDCGITLVCVWDYYDAYGPGGNSQFHVDVGTGTLRELAGELCRWLNENPHSPASPPHPGAPSTWAGDLVEFCLDDLPWHDGRHNYAVRHDI</sequence>
<reference evidence="1 2" key="1">
    <citation type="submission" date="2016-12" db="EMBL/GenBank/DDBJ databases">
        <title>The draft genome sequence of Actinophytocola sp. 11-183.</title>
        <authorList>
            <person name="Wang W."/>
            <person name="Yuan L."/>
        </authorList>
    </citation>
    <scope>NUCLEOTIDE SEQUENCE [LARGE SCALE GENOMIC DNA]</scope>
    <source>
        <strain evidence="1 2">11-183</strain>
    </source>
</reference>